<dbReference type="InterPro" id="IPR007274">
    <property type="entry name" value="Cop_transporter"/>
</dbReference>
<evidence type="ECO:0000256" key="4">
    <source>
        <dbReference type="RuleBase" id="RU367022"/>
    </source>
</evidence>
<feature type="compositionally biased region" description="Basic and acidic residues" evidence="5">
    <location>
        <begin position="1"/>
        <end position="16"/>
    </location>
</feature>
<evidence type="ECO:0000256" key="5">
    <source>
        <dbReference type="SAM" id="MobiDB-lite"/>
    </source>
</evidence>
<comment type="caution">
    <text evidence="6">The sequence shown here is derived from an EMBL/GenBank/DDBJ whole genome shotgun (WGS) entry which is preliminary data.</text>
</comment>
<feature type="transmembrane region" description="Helical" evidence="4">
    <location>
        <begin position="168"/>
        <end position="185"/>
    </location>
</feature>
<name>A0A8H4J0Q9_9PEZI</name>
<evidence type="ECO:0000256" key="1">
    <source>
        <dbReference type="ARBA" id="ARBA00022692"/>
    </source>
</evidence>
<organism evidence="6 7">
    <name type="scientific">Botryosphaeria dothidea</name>
    <dbReference type="NCBI Taxonomy" id="55169"/>
    <lineage>
        <taxon>Eukaryota</taxon>
        <taxon>Fungi</taxon>
        <taxon>Dikarya</taxon>
        <taxon>Ascomycota</taxon>
        <taxon>Pezizomycotina</taxon>
        <taxon>Dothideomycetes</taxon>
        <taxon>Dothideomycetes incertae sedis</taxon>
        <taxon>Botryosphaeriales</taxon>
        <taxon>Botryosphaeriaceae</taxon>
        <taxon>Botryosphaeria</taxon>
    </lineage>
</organism>
<gene>
    <name evidence="6" type="ORF">GTA08_BOTSDO02435</name>
</gene>
<keyword evidence="4" id="KW-0406">Ion transport</keyword>
<evidence type="ECO:0000256" key="2">
    <source>
        <dbReference type="ARBA" id="ARBA00022989"/>
    </source>
</evidence>
<proteinExistence type="inferred from homology"/>
<dbReference type="GO" id="GO:0005375">
    <property type="term" value="F:copper ion transmembrane transporter activity"/>
    <property type="evidence" value="ECO:0007669"/>
    <property type="project" value="UniProtKB-UniRule"/>
</dbReference>
<dbReference type="AlphaFoldDB" id="A0A8H4J0Q9"/>
<evidence type="ECO:0000256" key="3">
    <source>
        <dbReference type="ARBA" id="ARBA00023136"/>
    </source>
</evidence>
<feature type="region of interest" description="Disordered" evidence="5">
    <location>
        <begin position="109"/>
        <end position="144"/>
    </location>
</feature>
<keyword evidence="4" id="KW-0187">Copper transport</keyword>
<dbReference type="Pfam" id="PF04145">
    <property type="entry name" value="Ctr"/>
    <property type="match status" value="1"/>
</dbReference>
<keyword evidence="1 4" id="KW-0812">Transmembrane</keyword>
<evidence type="ECO:0000313" key="7">
    <source>
        <dbReference type="Proteomes" id="UP000572817"/>
    </source>
</evidence>
<dbReference type="EMBL" id="WWBZ02000016">
    <property type="protein sequence ID" value="KAF4309769.1"/>
    <property type="molecule type" value="Genomic_DNA"/>
</dbReference>
<evidence type="ECO:0000313" key="6">
    <source>
        <dbReference type="EMBL" id="KAF4309769.1"/>
    </source>
</evidence>
<feature type="transmembrane region" description="Helical" evidence="4">
    <location>
        <begin position="191"/>
        <end position="207"/>
    </location>
</feature>
<comment type="similarity">
    <text evidence="4">Belongs to the copper transporter (Ctr) (TC 1.A.56) family. SLC31A subfamily.</text>
</comment>
<dbReference type="Proteomes" id="UP000572817">
    <property type="component" value="Unassembled WGS sequence"/>
</dbReference>
<dbReference type="OrthoDB" id="161814at2759"/>
<sequence length="219" mass="23784">MDHGDMGGGHGGHDGMDMGDGPKCNMNVRLLSLQRSRRAITTRNLRPHAMLFTWDTTDLCIVFRSWHVGSTWSLIVSLFGVVVLCAGYELVREVSRRYEASVTARQGGVKIGGSGVPDPRYPSDSDDNATHNHVDESSSLLGTTAGSSGRAVVAWSAREEKRVKVIRAALYAVQVFYSFFIMLLFMTYNGWIMLAVAGGAFVGYLAFGQGSATKTVACH</sequence>
<comment type="subcellular location">
    <subcellularLocation>
        <location evidence="4">Membrane</location>
        <topology evidence="4">Multi-pass membrane protein</topology>
    </subcellularLocation>
</comment>
<keyword evidence="3 4" id="KW-0472">Membrane</keyword>
<keyword evidence="4" id="KW-0186">Copper</keyword>
<protein>
    <recommendedName>
        <fullName evidence="4">Copper transport protein</fullName>
    </recommendedName>
</protein>
<reference evidence="6" key="1">
    <citation type="submission" date="2020-04" db="EMBL/GenBank/DDBJ databases">
        <title>Genome Assembly and Annotation of Botryosphaeria dothidea sdau 11-99, a Latent Pathogen of Apple Fruit Ring Rot in China.</title>
        <authorList>
            <person name="Yu C."/>
            <person name="Diao Y."/>
            <person name="Lu Q."/>
            <person name="Zhao J."/>
            <person name="Cui S."/>
            <person name="Peng C."/>
            <person name="He B."/>
            <person name="Liu H."/>
        </authorList>
    </citation>
    <scope>NUCLEOTIDE SEQUENCE [LARGE SCALE GENOMIC DNA]</scope>
    <source>
        <strain evidence="6">Sdau11-99</strain>
    </source>
</reference>
<dbReference type="PANTHER" id="PTHR12483:SF115">
    <property type="entry name" value="COPPER TRANSPORT PROTEIN"/>
    <property type="match status" value="1"/>
</dbReference>
<feature type="transmembrane region" description="Helical" evidence="4">
    <location>
        <begin position="72"/>
        <end position="91"/>
    </location>
</feature>
<dbReference type="PANTHER" id="PTHR12483">
    <property type="entry name" value="SOLUTE CARRIER FAMILY 31 COPPER TRANSPORTERS"/>
    <property type="match status" value="1"/>
</dbReference>
<accession>A0A8H4J0Q9</accession>
<feature type="region of interest" description="Disordered" evidence="5">
    <location>
        <begin position="1"/>
        <end position="20"/>
    </location>
</feature>
<keyword evidence="2 4" id="KW-1133">Transmembrane helix</keyword>
<keyword evidence="7" id="KW-1185">Reference proteome</keyword>
<keyword evidence="4" id="KW-0813">Transport</keyword>
<dbReference type="GO" id="GO:0016020">
    <property type="term" value="C:membrane"/>
    <property type="evidence" value="ECO:0007669"/>
    <property type="project" value="UniProtKB-SubCell"/>
</dbReference>